<dbReference type="STRING" id="198092.SAMN02745194_03734"/>
<dbReference type="NCBIfam" id="TIGR02917">
    <property type="entry name" value="PEP_TPR_lipo"/>
    <property type="match status" value="1"/>
</dbReference>
<accession>A0A1M6N970</accession>
<feature type="chain" id="PRO_5012816394" evidence="3">
    <location>
        <begin position="25"/>
        <end position="931"/>
    </location>
</feature>
<dbReference type="Pfam" id="PF13181">
    <property type="entry name" value="TPR_8"/>
    <property type="match status" value="1"/>
</dbReference>
<evidence type="ECO:0000313" key="5">
    <source>
        <dbReference type="Proteomes" id="UP000184387"/>
    </source>
</evidence>
<dbReference type="Proteomes" id="UP000184387">
    <property type="component" value="Unassembled WGS sequence"/>
</dbReference>
<dbReference type="PANTHER" id="PTHR12558">
    <property type="entry name" value="CELL DIVISION CYCLE 16,23,27"/>
    <property type="match status" value="1"/>
</dbReference>
<dbReference type="SMART" id="SM00028">
    <property type="entry name" value="TPR"/>
    <property type="match status" value="14"/>
</dbReference>
<organism evidence="4 5">
    <name type="scientific">Muricoccus roseus</name>
    <dbReference type="NCBI Taxonomy" id="198092"/>
    <lineage>
        <taxon>Bacteria</taxon>
        <taxon>Pseudomonadati</taxon>
        <taxon>Pseudomonadota</taxon>
        <taxon>Alphaproteobacteria</taxon>
        <taxon>Acetobacterales</taxon>
        <taxon>Roseomonadaceae</taxon>
        <taxon>Muricoccus</taxon>
    </lineage>
</organism>
<dbReference type="InterPro" id="IPR011990">
    <property type="entry name" value="TPR-like_helical_dom_sf"/>
</dbReference>
<evidence type="ECO:0000313" key="4">
    <source>
        <dbReference type="EMBL" id="SHJ92239.1"/>
    </source>
</evidence>
<proteinExistence type="predicted"/>
<dbReference type="EMBL" id="FQZF01000025">
    <property type="protein sequence ID" value="SHJ92239.1"/>
    <property type="molecule type" value="Genomic_DNA"/>
</dbReference>
<evidence type="ECO:0000256" key="1">
    <source>
        <dbReference type="PROSITE-ProRule" id="PRU00339"/>
    </source>
</evidence>
<dbReference type="Pfam" id="PF13432">
    <property type="entry name" value="TPR_16"/>
    <property type="match status" value="1"/>
</dbReference>
<dbReference type="InterPro" id="IPR014266">
    <property type="entry name" value="PEP-CTERM_TPR_PrsT"/>
</dbReference>
<reference evidence="4 5" key="1">
    <citation type="submission" date="2016-11" db="EMBL/GenBank/DDBJ databases">
        <authorList>
            <person name="Jaros S."/>
            <person name="Januszkiewicz K."/>
            <person name="Wedrychowicz H."/>
        </authorList>
    </citation>
    <scope>NUCLEOTIDE SEQUENCE [LARGE SCALE GENOMIC DNA]</scope>
    <source>
        <strain evidence="4 5">DSM 14916</strain>
    </source>
</reference>
<feature type="repeat" description="TPR" evidence="1">
    <location>
        <begin position="364"/>
        <end position="397"/>
    </location>
</feature>
<keyword evidence="1" id="KW-0802">TPR repeat</keyword>
<dbReference type="InterPro" id="IPR019734">
    <property type="entry name" value="TPR_rpt"/>
</dbReference>
<dbReference type="AlphaFoldDB" id="A0A1M6N970"/>
<name>A0A1M6N970_9PROT</name>
<dbReference type="Gene3D" id="1.25.40.10">
    <property type="entry name" value="Tetratricopeptide repeat domain"/>
    <property type="match status" value="5"/>
</dbReference>
<dbReference type="RefSeq" id="WP_073137519.1">
    <property type="nucleotide sequence ID" value="NZ_FQZF01000025.1"/>
</dbReference>
<dbReference type="PROSITE" id="PS50005">
    <property type="entry name" value="TPR"/>
    <property type="match status" value="1"/>
</dbReference>
<evidence type="ECO:0000256" key="2">
    <source>
        <dbReference type="SAM" id="Coils"/>
    </source>
</evidence>
<dbReference type="Pfam" id="PF14559">
    <property type="entry name" value="TPR_19"/>
    <property type="match status" value="3"/>
</dbReference>
<feature type="coiled-coil region" evidence="2">
    <location>
        <begin position="298"/>
        <end position="325"/>
    </location>
</feature>
<sequence length="931" mass="96973">MSPIRHLILPFACAVLAWPAPASASLEKARAAQSRGELRAAQIELRNAVRADPNSAALRAALAQASLDLGEADAAERDARLALEHGLDPAAGTALLMRAYLAGNRSDALLRDFPAPSPGTPPAQAGQVMAGRSMAQLSLGRPEEARQSAEEALRLAPDAPEPHLAAMGAALARRDFAAAEAEADAALRADPASAEALLRKAALQQRRGALPEALETIGRVIAATPGHVQARLRRAELLIAQGRGAEARGDLDVALRNAPGSAAGIYLRAVIRASAEDWRGADEDLQRLGPAMASLPNALLLQARVKQALGQKEQAEDAARRYAARHPTDPRGAKLLAMMEMEAGRPDAAAGTLSRLASRGAADAAAYDLLARAHAAAERPREAAQALARAVELAPGNGELLARLAAAQFAAGDLGAVGRSTAEAQRIAPASRSVRQMVTLEALLRGDLAAAERELAQLDPAERDQESALMLQGTLHALRLQRDEAATAFRAALARNPESIHARLGLARLALAAGNPAESERLDGEVLARDPDNADAIGRLARAAMGGGPRAASARAALTAAQAARPGEEALAVALARVLIQAGDPAGAAALLDAAPLRATRRGPNPLLLLTEARAAAGQWAEAEAASRMALAEDPNSSTARRLLALLLARQGDPRPAEALLEEGLRSRPNDPELLGTLVGLTRSREGIDAALAQADRLAERPASRPASAMLRGDLLLAARRGEEAAKAFAAAYAREPSMALALRQSSAWRMAGKPAEAEAALKAWLTQDAESAPVLSALAQLEMLGGRDAEAMQHLARALKHAPADPVLLNNLAWLTQKREGAPALAEASGYAELAYYLAPSAEIADTLGWIRLRSGRAAEAVPLLRQAVAASAARGAADPGMSYRLALALRQTGARDEALRTLEPALARGGTFADRASAERLLTELRAGG</sequence>
<protein>
    <submittedName>
        <fullName evidence="4">Putative PEP-CTERM system TPR-repeat lipoprotein</fullName>
    </submittedName>
</protein>
<keyword evidence="3" id="KW-0732">Signal</keyword>
<keyword evidence="4" id="KW-0449">Lipoprotein</keyword>
<keyword evidence="5" id="KW-1185">Reference proteome</keyword>
<evidence type="ECO:0000256" key="3">
    <source>
        <dbReference type="SAM" id="SignalP"/>
    </source>
</evidence>
<dbReference type="Pfam" id="PF13174">
    <property type="entry name" value="TPR_6"/>
    <property type="match status" value="1"/>
</dbReference>
<dbReference type="SUPFAM" id="SSF48452">
    <property type="entry name" value="TPR-like"/>
    <property type="match status" value="5"/>
</dbReference>
<dbReference type="PANTHER" id="PTHR12558:SF33">
    <property type="entry name" value="BLL7664 PROTEIN"/>
    <property type="match status" value="1"/>
</dbReference>
<gene>
    <name evidence="4" type="ORF">SAMN02745194_03734</name>
</gene>
<keyword evidence="2" id="KW-0175">Coiled coil</keyword>
<feature type="signal peptide" evidence="3">
    <location>
        <begin position="1"/>
        <end position="24"/>
    </location>
</feature>